<dbReference type="InterPro" id="IPR011009">
    <property type="entry name" value="Kinase-like_dom_sf"/>
</dbReference>
<feature type="domain" description="Ig-like" evidence="13">
    <location>
        <begin position="6339"/>
        <end position="6426"/>
    </location>
</feature>
<dbReference type="CDD" id="cd00063">
    <property type="entry name" value="FN3"/>
    <property type="match status" value="38"/>
</dbReference>
<feature type="domain" description="Fibronectin type-III" evidence="14">
    <location>
        <begin position="4377"/>
        <end position="4470"/>
    </location>
</feature>
<feature type="domain" description="Ig-like" evidence="13">
    <location>
        <begin position="6879"/>
        <end position="6967"/>
    </location>
</feature>
<feature type="domain" description="Protein kinase" evidence="12">
    <location>
        <begin position="5795"/>
        <end position="6049"/>
    </location>
</feature>
<reference evidence="15 16" key="1">
    <citation type="submission" date="2019-04" db="EMBL/GenBank/DDBJ databases">
        <title>Chromosome genome assembly for Takifugu flavidus.</title>
        <authorList>
            <person name="Xiao S."/>
        </authorList>
    </citation>
    <scope>NUCLEOTIDE SEQUENCE [LARGE SCALE GENOMIC DNA]</scope>
    <source>
        <strain evidence="15">HTHZ2018</strain>
        <tissue evidence="15">Muscle</tissue>
    </source>
</reference>
<feature type="domain" description="Fibronectin type-III" evidence="14">
    <location>
        <begin position="4082"/>
        <end position="4176"/>
    </location>
</feature>
<dbReference type="FunFam" id="1.10.510.10:FF:000329">
    <property type="entry name" value="Titin a"/>
    <property type="match status" value="1"/>
</dbReference>
<feature type="domain" description="Fibronectin type-III" evidence="14">
    <location>
        <begin position="2009"/>
        <end position="2106"/>
    </location>
</feature>
<dbReference type="GO" id="GO:0005524">
    <property type="term" value="F:ATP binding"/>
    <property type="evidence" value="ECO:0007669"/>
    <property type="project" value="InterPro"/>
</dbReference>
<dbReference type="PROSITE" id="PS00109">
    <property type="entry name" value="PROTEIN_KINASE_TYR"/>
    <property type="match status" value="1"/>
</dbReference>
<dbReference type="CDD" id="cd00096">
    <property type="entry name" value="Ig"/>
    <property type="match status" value="1"/>
</dbReference>
<dbReference type="GO" id="GO:0015629">
    <property type="term" value="C:actin cytoskeleton"/>
    <property type="evidence" value="ECO:0007669"/>
    <property type="project" value="UniProtKB-ARBA"/>
</dbReference>
<dbReference type="SMART" id="SM00408">
    <property type="entry name" value="IGc2"/>
    <property type="match status" value="24"/>
</dbReference>
<evidence type="ECO:0000313" key="15">
    <source>
        <dbReference type="EMBL" id="TWW80209.1"/>
    </source>
</evidence>
<feature type="region of interest" description="Disordered" evidence="11">
    <location>
        <begin position="2387"/>
        <end position="2410"/>
    </location>
</feature>
<feature type="domain" description="Fibronectin type-III" evidence="14">
    <location>
        <begin position="2400"/>
        <end position="2497"/>
    </location>
</feature>
<comment type="similarity">
    <text evidence="2">Belongs to the protein kinase superfamily. CAMK Ser/Thr protein kinase family.</text>
</comment>
<dbReference type="InterPro" id="IPR013098">
    <property type="entry name" value="Ig_I-set"/>
</dbReference>
<feature type="domain" description="Fibronectin type-III" evidence="14">
    <location>
        <begin position="1312"/>
        <end position="1408"/>
    </location>
</feature>
<feature type="domain" description="Fibronectin type-III" evidence="14">
    <location>
        <begin position="3090"/>
        <end position="3183"/>
    </location>
</feature>
<evidence type="ECO:0000259" key="14">
    <source>
        <dbReference type="PROSITE" id="PS50853"/>
    </source>
</evidence>
<dbReference type="SUPFAM" id="SSF56112">
    <property type="entry name" value="Protein kinase-like (PK-like)"/>
    <property type="match status" value="1"/>
</dbReference>
<feature type="domain" description="Ig-like" evidence="13">
    <location>
        <begin position="7304"/>
        <end position="7394"/>
    </location>
</feature>
<dbReference type="Proteomes" id="UP000324091">
    <property type="component" value="Chromosome 1"/>
</dbReference>
<feature type="domain" description="Fibronectin type-III" evidence="14">
    <location>
        <begin position="2696"/>
        <end position="2792"/>
    </location>
</feature>
<feature type="domain" description="Fibronectin type-III" evidence="14">
    <location>
        <begin position="5668"/>
        <end position="5761"/>
    </location>
</feature>
<feature type="domain" description="Ig-like" evidence="13">
    <location>
        <begin position="7514"/>
        <end position="7601"/>
    </location>
</feature>
<dbReference type="PANTHER" id="PTHR14340">
    <property type="entry name" value="MICROFIBRIL-ASSOCIATED GLYCOPROTEIN 3"/>
    <property type="match status" value="1"/>
</dbReference>
<feature type="domain" description="Ig-like" evidence="13">
    <location>
        <begin position="7189"/>
        <end position="7297"/>
    </location>
</feature>
<dbReference type="CDD" id="cd05748">
    <property type="entry name" value="Ig_Titin_like"/>
    <property type="match status" value="4"/>
</dbReference>
<dbReference type="GO" id="GO:0055008">
    <property type="term" value="P:cardiac muscle tissue morphogenesis"/>
    <property type="evidence" value="ECO:0007669"/>
    <property type="project" value="UniProtKB-ARBA"/>
</dbReference>
<dbReference type="SMART" id="SM00409">
    <property type="entry name" value="IG"/>
    <property type="match status" value="27"/>
</dbReference>
<dbReference type="FunFam" id="2.60.40.10:FF:001115">
    <property type="entry name" value="Titin b"/>
    <property type="match status" value="1"/>
</dbReference>
<feature type="domain" description="Ig-like" evidence="13">
    <location>
        <begin position="5074"/>
        <end position="5158"/>
    </location>
</feature>
<feature type="domain" description="Fibronectin type-III" evidence="14">
    <location>
        <begin position="345"/>
        <end position="438"/>
    </location>
</feature>
<name>A0A5C6PMP0_9TELE</name>
<dbReference type="FunFam" id="2.60.40.10:FF:001345">
    <property type="entry name" value="titin isoform X1"/>
    <property type="match status" value="1"/>
</dbReference>
<dbReference type="SUPFAM" id="SSF48726">
    <property type="entry name" value="Immunoglobulin"/>
    <property type="match status" value="27"/>
</dbReference>
<dbReference type="InterPro" id="IPR007110">
    <property type="entry name" value="Ig-like_dom"/>
</dbReference>
<evidence type="ECO:0000256" key="3">
    <source>
        <dbReference type="ARBA" id="ARBA00022490"/>
    </source>
</evidence>
<feature type="domain" description="Fibronectin type-III" evidence="14">
    <location>
        <begin position="847"/>
        <end position="942"/>
    </location>
</feature>
<feature type="domain" description="Fibronectin type-III" evidence="14">
    <location>
        <begin position="2798"/>
        <end position="2898"/>
    </location>
</feature>
<dbReference type="FunFam" id="2.60.40.10:FF:000425">
    <property type="entry name" value="Myosin light chain kinase"/>
    <property type="match status" value="2"/>
</dbReference>
<dbReference type="GO" id="GO:0031430">
    <property type="term" value="C:M band"/>
    <property type="evidence" value="ECO:0007669"/>
    <property type="project" value="TreeGrafter"/>
</dbReference>
<feature type="domain" description="Ig-like" evidence="13">
    <location>
        <begin position="2104"/>
        <end position="2191"/>
    </location>
</feature>
<feature type="domain" description="Ig-like" evidence="13">
    <location>
        <begin position="1797"/>
        <end position="1901"/>
    </location>
</feature>
<dbReference type="FunFam" id="2.60.40.10:FF:000127">
    <property type="entry name" value="titin isoform X1"/>
    <property type="match status" value="1"/>
</dbReference>
<dbReference type="FunFam" id="2.60.40.10:FF:000867">
    <property type="entry name" value="Titin a"/>
    <property type="match status" value="1"/>
</dbReference>
<dbReference type="Pfam" id="PF00069">
    <property type="entry name" value="Pkinase"/>
    <property type="match status" value="1"/>
</dbReference>
<feature type="domain" description="Fibronectin type-III" evidence="14">
    <location>
        <begin position="4476"/>
        <end position="4572"/>
    </location>
</feature>
<feature type="compositionally biased region" description="Low complexity" evidence="11">
    <location>
        <begin position="7158"/>
        <end position="7185"/>
    </location>
</feature>
<dbReference type="FunFam" id="2.60.40.10:FF:000147">
    <property type="entry name" value="Myosin light chain kinase"/>
    <property type="match status" value="1"/>
</dbReference>
<dbReference type="FunFam" id="2.60.40.10:FF:000983">
    <property type="entry name" value="titin isoform X1"/>
    <property type="match status" value="1"/>
</dbReference>
<feature type="domain" description="Ig-like" evidence="13">
    <location>
        <begin position="3183"/>
        <end position="3278"/>
    </location>
</feature>
<dbReference type="FunFam" id="2.60.40.10:FF:001229">
    <property type="entry name" value="titin isoform X1"/>
    <property type="match status" value="1"/>
</dbReference>
<accession>A0A5C6PMP0</accession>
<dbReference type="PRINTS" id="PR00014">
    <property type="entry name" value="FNTYPEIII"/>
</dbReference>
<feature type="region of interest" description="Disordered" evidence="11">
    <location>
        <begin position="668"/>
        <end position="689"/>
    </location>
</feature>
<dbReference type="FunFam" id="2.60.40.10:FF:000003">
    <property type="entry name" value="Titin isoform E"/>
    <property type="match status" value="9"/>
</dbReference>
<feature type="domain" description="Fibronectin type-III" evidence="14">
    <location>
        <begin position="3385"/>
        <end position="3479"/>
    </location>
</feature>
<feature type="domain" description="Fibronectin type-III" evidence="14">
    <location>
        <begin position="4873"/>
        <end position="4968"/>
    </location>
</feature>
<dbReference type="FunFam" id="2.60.40.10:FF:001477">
    <property type="entry name" value="Titin b"/>
    <property type="match status" value="1"/>
</dbReference>
<evidence type="ECO:0000313" key="16">
    <source>
        <dbReference type="Proteomes" id="UP000324091"/>
    </source>
</evidence>
<feature type="domain" description="Fibronectin type-III" evidence="14">
    <location>
        <begin position="1140"/>
        <end position="1233"/>
    </location>
</feature>
<feature type="compositionally biased region" description="Acidic residues" evidence="11">
    <location>
        <begin position="669"/>
        <end position="689"/>
    </location>
</feature>
<keyword evidence="7" id="KW-1015">Disulfide bond</keyword>
<feature type="domain" description="Fibronectin type-III" evidence="14">
    <location>
        <begin position="3285"/>
        <end position="3379"/>
    </location>
</feature>
<dbReference type="Gene3D" id="1.10.510.10">
    <property type="entry name" value="Transferase(Phosphotransferase) domain 1"/>
    <property type="match status" value="1"/>
</dbReference>
<dbReference type="InterPro" id="IPR008266">
    <property type="entry name" value="Tyr_kinase_AS"/>
</dbReference>
<feature type="domain" description="Ig-like" evidence="13">
    <location>
        <begin position="3986"/>
        <end position="4071"/>
    </location>
</feature>
<keyword evidence="5" id="KW-0677">Repeat</keyword>
<keyword evidence="8" id="KW-0393">Immunoglobulin domain</keyword>
<dbReference type="Pfam" id="PF07679">
    <property type="entry name" value="I-set"/>
    <property type="match status" value="26"/>
</dbReference>
<feature type="domain" description="Ig-like" evidence="13">
    <location>
        <begin position="4676"/>
        <end position="4765"/>
    </location>
</feature>
<dbReference type="InterPro" id="IPR003961">
    <property type="entry name" value="FN3_dom"/>
</dbReference>
<dbReference type="FunFam" id="2.60.40.10:FF:000112">
    <property type="entry name" value="Titin a"/>
    <property type="match status" value="3"/>
</dbReference>
<feature type="domain" description="Fibronectin type-III" evidence="14">
    <location>
        <begin position="2597"/>
        <end position="2690"/>
    </location>
</feature>
<dbReference type="FunFam" id="2.60.40.10:FF:000012">
    <property type="entry name" value="titin isoform X1"/>
    <property type="match status" value="5"/>
</dbReference>
<feature type="domain" description="Ig-like" evidence="13">
    <location>
        <begin position="3"/>
        <end position="86"/>
    </location>
</feature>
<dbReference type="InterPro" id="IPR003598">
    <property type="entry name" value="Ig_sub2"/>
</dbReference>
<dbReference type="PROSITE" id="PS50835">
    <property type="entry name" value="IG_LIKE"/>
    <property type="match status" value="20"/>
</dbReference>
<dbReference type="SUPFAM" id="SSF49265">
    <property type="entry name" value="Fibronectin type III"/>
    <property type="match status" value="23"/>
</dbReference>
<keyword evidence="6" id="KW-0418">Kinase</keyword>
<dbReference type="GO" id="GO:0045214">
    <property type="term" value="P:sarcomere organization"/>
    <property type="evidence" value="ECO:0007669"/>
    <property type="project" value="TreeGrafter"/>
</dbReference>
<dbReference type="GO" id="GO:0004672">
    <property type="term" value="F:protein kinase activity"/>
    <property type="evidence" value="ECO:0007669"/>
    <property type="project" value="InterPro"/>
</dbReference>
<evidence type="ECO:0000256" key="8">
    <source>
        <dbReference type="ARBA" id="ARBA00023319"/>
    </source>
</evidence>
<feature type="domain" description="Fibronectin type-III" evidence="14">
    <location>
        <begin position="944"/>
        <end position="1037"/>
    </location>
</feature>
<feature type="domain" description="Ig-like" evidence="13">
    <location>
        <begin position="2499"/>
        <end position="2589"/>
    </location>
</feature>
<comment type="subcellular location">
    <subcellularLocation>
        <location evidence="1">Cytoplasm</location>
    </subcellularLocation>
</comment>
<feature type="domain" description="Ig-like" evidence="13">
    <location>
        <begin position="5472"/>
        <end position="5560"/>
    </location>
</feature>
<dbReference type="EMBL" id="RHFK02000001">
    <property type="protein sequence ID" value="TWW80209.1"/>
    <property type="molecule type" value="Genomic_DNA"/>
</dbReference>
<feature type="region of interest" description="Disordered" evidence="11">
    <location>
        <begin position="4861"/>
        <end position="4880"/>
    </location>
</feature>
<feature type="domain" description="Fibronectin type-III" evidence="14">
    <location>
        <begin position="130"/>
        <end position="245"/>
    </location>
</feature>
<feature type="domain" description="Fibronectin type-III" evidence="14">
    <location>
        <begin position="4179"/>
        <end position="4273"/>
    </location>
</feature>
<feature type="domain" description="Fibronectin type-III" evidence="14">
    <location>
        <begin position="2993"/>
        <end position="3088"/>
    </location>
</feature>
<dbReference type="Gene3D" id="2.60.40.10">
    <property type="entry name" value="Immunoglobulins"/>
    <property type="match status" value="66"/>
</dbReference>
<feature type="domain" description="Fibronectin type-III" evidence="14">
    <location>
        <begin position="624"/>
        <end position="751"/>
    </location>
</feature>
<feature type="domain" description="Fibronectin type-III" evidence="14">
    <location>
        <begin position="2302"/>
        <end position="2399"/>
    </location>
</feature>
<evidence type="ECO:0000256" key="6">
    <source>
        <dbReference type="ARBA" id="ARBA00022777"/>
    </source>
</evidence>
<dbReference type="GO" id="GO:0006936">
    <property type="term" value="P:muscle contraction"/>
    <property type="evidence" value="ECO:0007669"/>
    <property type="project" value="UniProtKB-ARBA"/>
</dbReference>
<keyword evidence="3" id="KW-0963">Cytoplasm</keyword>
<evidence type="ECO:0000256" key="7">
    <source>
        <dbReference type="ARBA" id="ARBA00023157"/>
    </source>
</evidence>
<dbReference type="GO" id="GO:0032991">
    <property type="term" value="C:protein-containing complex"/>
    <property type="evidence" value="ECO:0007669"/>
    <property type="project" value="UniProtKB-ARBA"/>
</dbReference>
<feature type="domain" description="Ig-like" evidence="13">
    <location>
        <begin position="751"/>
        <end position="840"/>
    </location>
</feature>
<evidence type="ECO:0000256" key="4">
    <source>
        <dbReference type="ARBA" id="ARBA00022679"/>
    </source>
</evidence>
<keyword evidence="4" id="KW-0808">Transferase</keyword>
<dbReference type="InterPro" id="IPR003599">
    <property type="entry name" value="Ig_sub"/>
</dbReference>
<feature type="domain" description="Fibronectin type-III" evidence="14">
    <location>
        <begin position="1510"/>
        <end position="1606"/>
    </location>
</feature>
<feature type="domain" description="Ig-like" evidence="13">
    <location>
        <begin position="249"/>
        <end position="336"/>
    </location>
</feature>
<feature type="domain" description="Fibronectin type-III" evidence="14">
    <location>
        <begin position="5368"/>
        <end position="5468"/>
    </location>
</feature>
<feature type="compositionally biased region" description="Polar residues" evidence="11">
    <location>
        <begin position="4581"/>
        <end position="4593"/>
    </location>
</feature>
<evidence type="ECO:0000256" key="10">
    <source>
        <dbReference type="ARBA" id="ARBA00075299"/>
    </source>
</evidence>
<keyword evidence="16" id="KW-1185">Reference proteome</keyword>
<feature type="domain" description="Fibronectin type-III" evidence="14">
    <location>
        <begin position="2203"/>
        <end position="2296"/>
    </location>
</feature>
<proteinExistence type="inferred from homology"/>
<protein>
    <recommendedName>
        <fullName evidence="10">Connectin</fullName>
    </recommendedName>
</protein>
<feature type="domain" description="Fibronectin type-III" evidence="14">
    <location>
        <begin position="1612"/>
        <end position="1707"/>
    </location>
</feature>
<evidence type="ECO:0000256" key="5">
    <source>
        <dbReference type="ARBA" id="ARBA00022737"/>
    </source>
</evidence>
<dbReference type="PANTHER" id="PTHR14340:SF13">
    <property type="entry name" value="TITIN"/>
    <property type="match status" value="1"/>
</dbReference>
<dbReference type="FunFam" id="2.60.40.10:FF:000002">
    <property type="entry name" value="Titin a"/>
    <property type="match status" value="10"/>
</dbReference>
<dbReference type="FunFam" id="2.60.40.10:FF:000673">
    <property type="entry name" value="Titin a"/>
    <property type="match status" value="1"/>
</dbReference>
<feature type="domain" description="Ig-like" evidence="13">
    <location>
        <begin position="2897"/>
        <end position="2982"/>
    </location>
</feature>
<dbReference type="FunFam" id="2.60.40.10:FF:000011">
    <property type="entry name" value="Titin b"/>
    <property type="match status" value="4"/>
</dbReference>
<feature type="domain" description="Ig-like" evidence="13">
    <location>
        <begin position="7032"/>
        <end position="7121"/>
    </location>
</feature>
<evidence type="ECO:0000259" key="12">
    <source>
        <dbReference type="PROSITE" id="PS50011"/>
    </source>
</evidence>
<feature type="domain" description="Fibronectin type-III" evidence="14">
    <location>
        <begin position="5266"/>
        <end position="5362"/>
    </location>
</feature>
<feature type="domain" description="Fibronectin type-III" evidence="14">
    <location>
        <begin position="1912"/>
        <end position="2007"/>
    </location>
</feature>
<comment type="function">
    <text evidence="9">Key component in the assembly and functioning of vertebrate striated muscles. By providing connections at the level of individual microfilaments, it contributes to the fine balance of forces between the two halves of the sarcomere. The size and extensibility of the cross-links are the main determinants of sarcomere extensibility properties of muscle. In non-muscle cells, seems to play a role in chromosome condensation and chromosome segregation during mitosis. Might link the lamina network to chromatin or nuclear actin, or both during interphase.</text>
</comment>
<feature type="domain" description="Fibronectin type-III" evidence="14">
    <location>
        <begin position="4772"/>
        <end position="4869"/>
    </location>
</feature>
<evidence type="ECO:0000256" key="9">
    <source>
        <dbReference type="ARBA" id="ARBA00054857"/>
    </source>
</evidence>
<feature type="domain" description="Fibronectin type-III" evidence="14">
    <location>
        <begin position="1713"/>
        <end position="1809"/>
    </location>
</feature>
<dbReference type="InterPro" id="IPR000719">
    <property type="entry name" value="Prot_kinase_dom"/>
</dbReference>
<evidence type="ECO:0000256" key="1">
    <source>
        <dbReference type="ARBA" id="ARBA00004496"/>
    </source>
</evidence>
<dbReference type="GO" id="GO:0008307">
    <property type="term" value="F:structural constituent of muscle"/>
    <property type="evidence" value="ECO:0007669"/>
    <property type="project" value="TreeGrafter"/>
</dbReference>
<dbReference type="InterPro" id="IPR036179">
    <property type="entry name" value="Ig-like_dom_sf"/>
</dbReference>
<organism evidence="15 16">
    <name type="scientific">Takifugu flavidus</name>
    <name type="common">sansaifugu</name>
    <dbReference type="NCBI Taxonomy" id="433684"/>
    <lineage>
        <taxon>Eukaryota</taxon>
        <taxon>Metazoa</taxon>
        <taxon>Chordata</taxon>
        <taxon>Craniata</taxon>
        <taxon>Vertebrata</taxon>
        <taxon>Euteleostomi</taxon>
        <taxon>Actinopterygii</taxon>
        <taxon>Neopterygii</taxon>
        <taxon>Teleostei</taxon>
        <taxon>Neoteleostei</taxon>
        <taxon>Acanthomorphata</taxon>
        <taxon>Eupercaria</taxon>
        <taxon>Tetraodontiformes</taxon>
        <taxon>Tetradontoidea</taxon>
        <taxon>Tetraodontidae</taxon>
        <taxon>Takifugu</taxon>
    </lineage>
</organism>
<dbReference type="PROSITE" id="PS50853">
    <property type="entry name" value="FN3"/>
    <property type="match status" value="38"/>
</dbReference>
<sequence>MDPKYKDIIVVNAGEHLLMDADIYGKPIPDVAWLKEGKEMEKTLRIEAKTTEKTAVITIKDVTMIDSGNYELVLKNIGGTKTVPITVKVLDKPGPPTGPMKITENETGIGDLSESSLFYRACNVTAPPGPPRHPKVTDYTKSSVSLSWIKPDSDGGAYIKGYIVEMREHMVVTDVTQGAEIAPAVEASVEKEWTMCTPPSGIQATKLNITDLKESGEYQFRVFAINSEGVGEAANIHGTVITSDRVEAPEMELDADLRKVVSVRAGGTLRLFVTIRGRPQPTVTWEKVEGALTDRAAVDTTGSYTMLVIDSVNRFDSGKYSLTLENSLGSKSATVAVRILDTPSAPQNFSVKELRKDSVTLAWDPPVTDGGSKITNYIVEKRESVRKAYTTVTSNCIATSFKIEELPEGSIFYFRVCAVNEYGQGLMVETKEIKVSEVPLPPSKKDGLPLKQTSSVTILNTAISSKIIIKDASRDHVGKYDITLANTAGTATANIGVIVLDKPGPPKGTPLVTAVGGTSVSLSWDKPEYDGGAKVSGYIIECRDLPEGRWTRCNFTNVAETHYDVTGLTENSQYDFRVIAKNVAGLFSEPSENTGPITVKDDVEPPRIMMDVKFRETVFVKAGKTLKINADLAGHPAPVISWTKDDDGGAPILGYSVEYREHILKPESEILEEEDYEGDEDDEDEEVPESPEELARWVEAIPLTKSLEFTVTGLKTDLQYEFCVKAINKVGSSGRSPYSEAAAAVDRTVEPSFDVGIEMRKVLIVKHGTAFTLNLPFKGKPVPSVTWDKEGVDLKVRGTIETAESRTSLTIEKSSRNDSGEYRVTLESHLGKVTLPMTVKVLDTPGPPSNVKVSAVTRDSATLIWEAPENDGGDAVKAYHVEKREASKKAWVSVTCNCHALTYKVEDLQEGAFYYFRVIGENEYGLGVPQEAKAGTKITEVPTPPMKLGVSNVTKDSITITWTRPEYDGGSRVTGYFIEALEKGQSKWVKCATVKTMTHTIKNLREGAEYFFRVQAENHAGLSEPKEMIVPVIVKEIQDAPEFDLKNYPKNTVYVRAGSNLSFEIPLTGRPMPKVSLSKNNIVIKGSKRLLTEVSPDSLIVTLNESISSDAGKYEITASNAGGTTKTFIIVLVLDRPGPPVGPVEIGEVGETTACLKWTPPEYDGGSPVTNYIVLKRETSTPTWTEVATSIARSSIKVTKLTKGEEYQFRIKAQNRYGVSDHIDSRPVMIKLPYTIPGPPSTPWLGFVSRESLTVCWNEPVNDGGNPLIGYHLHMKERSSLIWQKVAAENAAGVGKMSKTSEEVLAIDACEPPANVHVTEVSKNSVSLAWQRPPYDGGSKITGYSVERREAPSGRWVKANFTNIIELVFTVSGLSQGETYEFRVFAKNAVGSVSNPSLIAGPVTCIDACGTPVIDLPPEYLDVVQYKAGASVKLKIGIFSKPLPMIEWLKDGKELIATSTISVENTTDTSAVLIKDAARHHTGSYELKIRNVLGSASATVKIEILDKPGPPAGTINFNSITADKIIFSWNPVPEWDQGGAKVTHYVVERRETSRVVWSTVSDTQQKTHVTVVKLVGGNEYVFRVMAVNKFGVGEPLESEPVIAKNSFVTPGQPHTPEVNLITKSTMVVEWDKPIVDGGSTVTGYYLERRDKKSLRWIKVYKDPVAVTKQTIYHLTEGNEYQYRVCAINKAGEGPFSEASDYYRAADPVDPPDEPCKLKVVDSTKTSITLSWSKPEWDGGSEVTSYMVEKLVEEEQEWALITSKGEVKTTEYTVHDLKPDVNYFFRVSAVNCAGRGEPLAMTESVQAKDILEEAQIDTDVAMRTHYIVKAGNDVELSVPLKGRPCPTASWYKEEECIDADPKYEFHHSDTNTVLVMREVTRLDTGRYTVKIENGVGEPKTLSLSVKVLDTPAQCKNLVIKDVSRGKVTLCWEPPLLDGGAEITNYIVEKRDSSKRSYSAVTSKCISTTYTIEDLSEKTSFFFRVLAENENGVGDPCEILEPIKATETPGPVKEVSMKDSSKTSVTLQWLKPSYDGGSIISDYIIEKKLKDEEWSLGGTSRQCDFEVKKLKEHSEVFFRVAARNEKGQGEFVEIGPIKVIDYIITPEANLSEYPDGTLSVRLGHNVHIELPYKGKPKPSILWLKDNLPLKESDQIRFKKTENKATLMIKNVRKENEGKYTLTLDNKVNRRSFHIHVITLGPPSKPVGPIRLDEVRADSIMISWDEPNDDGGGDITCYTVEKRDTSQSDWKMACSHVQDNQFKVLNLVKGVQYQFRVCAENRYGVSEPLISQMVIAKHQFRPPGPPGKPVVYNVTSDGMTIQWERPIYDGGSPIQGFNVEKKELNSIMWQKVNTMIIKELEYRILGLIEGLEYSFRVYAQNDAGCSRMSDESKSTMAVSPVDPPGQPDYTDVTSDSITLKWDAPKRDGGSKITGYNIEKRQGKGRWFKANLNDVHDCQYTITGLATNERYEFRVIARNAIGVVSPPSNSSGLIVVRSENASPNIEFGPEYFEGLTVKAGDNIRLKVTITGRPVPKVVWYRNGIQITKKLMDIINIAGSSTLFVRDADRTYSGLYTVEATNSSGCKKENILVQVQDTPGEPVGPIIFSHISEGKCTLSWKPPENDGCSEISHFIIEKRDTSKISWALVSDECTECTFNATKLMKTNEYQFRVSAVNKFGVSRALESTPIVAQLQYTIPDSPGTPEATEVTGESITLSWTPPTADGGNPIQYYILEKREKKTLRFYKVITKKPIVECTQKVLHLTEDMEYEFRVMAVNDAGVGAPSNVSLPIKAAEPKDIPCAPSVICVSDSTNNSITLEWTKPVDDGGMEIQGYIIEMIKGQETEWKRITEQLVGETNYMVTGLEAGAEYKFRVAAVNHVGRGEDTETAEPAQAVDRLTPPQVDIDAAFKQTHIVKAGGSVCLDVHFRGKPIPTASWVKEEGELGVMSEISTDDAHSSLSIENCSRNDTGKYTVNLENASGSKAVTFNVKVMDTPGPPQTVVFTEVSRGTVTLTWEPPLNDGGARIHHYIVERREASRRTWQQSGGKCTQNILKIKDLLEGVPYFFRVSAENQHGVGEAFEVPESVIATAEPAVPKRLDILDTTDTSVLLGWTKPEHDGGSRIKGYVIEAKAKGTEKWVVMGNTKNLFYVAEKLNKGHEYDFRVMAKNDSGLSSPRETVAPVLVKEPHIAPAADLSEIPSQLITSRSGSTFTIEVPISGRPAPKITWKLEEMRLKNTDRVSIKVAQDRTSISVKETMRGDSGKYYLILENAAGTKTFVVDVNIIGKPSPPTGPIEISSITAESCLLHWHPPEDDGGTDITNYIVEKRESGSTAWQLINSSVKCTSLFVSHLTKYMQYTFRVSAENSFGVSKATESETIVAEHPFTPPGPPTRPSVFNITANAMSLKWEEPYHDGGSKVTGYWIEKKERNNILWVRENKIPCFECYYRAESVVEGLEYQFRVYAMNSAGLSKASEASKGAVAQNPVDPPSKPEVTNVTRTTVSLKWSAPLNDGGSPIVGYIIERKPYTLTGEGRWLKCNYTNVTDTFYTVTALGEGEPYEFRVIAKNANQVFSIPSESTGSVQCKTDFEPPKAQLDSKLLSETVTVRAGSDLVLDAAVGGRPEPKSCWSKGNRELELCEKYHLQYSPSRAMAVIKFCDRDDTGKYILTVRNVSGTKTAEVNVKVLDTPGVCEGSIVISKITEESCTLSWKPPVEDGGDEVSHYIVERRDTNRLNWVIVHAECTKLVCNITRLFKNTEYLFRVRGVNKYGPGVYLQSQPMVARNTFTVPSPPGAPEIVASGKDFATVQWLKPESDGGSPLTHYLVERRERKSARWVKVNRDGAHLDTTLKVSGLTEGNIYQFRVTAINKAGESEASEVSLYVVCRVPTCTPAAPSIPRITDTHADSISLAWSRPVEEGGSEVIGYILEMQVAGAEEWQKAHEKTLRGTEYVVAGLSAATKYHFRVAGVNISGTGDFSEPCAATEPVERLETPDFELPDDLKKTICLRAGGSLRLCVKVTGRPFPEVSWSKPGTDLHNRGFLEVTSTSTSLIIDKVHRYDAGKYTLVAENSAGKQEVNILVKIYDTPGPTGPIKIKELTKESVTISWEAPSVDGGAPVNNYIIERREASMRAYKTVTSKCSKTTFKIDGLMEGMLYYFRVLPENIYGIGEPRETPDVVLICEVPLPPHKLEVIDVTKSSVTLGWEKPEHDGGSRLTGYVIEACKFGTDKWMKVATLKTSDFEHTIEKLNESEQYLFRIRAVNSRGASEPKELVTAVTVQEQRVMPEVDFSSIPQKVVNVLAGKTLELDLPIVGRPPPVCSWYFGENKLKISERIRLKSTGKFSKLVICDTTIDDTGDYTLEVKNTVGHIAEVIKVVILSKPDEPKEPLKFEEIDATTVTCSWNPPIRDGGAPISGYVVEQRDAHRPGWVTVCDSVSRPTFKFEKLIEGNEYVFRAAAINRYGTGEFLQSGIVTCKSLTNVPGPPGRPTVFDVSRDGMTVAWNPPEEDGGLEVSGYIIERKEVRSDRWVRANKNPITMTRYRSTELIEGLEYEHRVVALNAKGLSKPSLPSKPAVATDPIDPPGCPQNPRITDTTKTSVSLAWSPPDDEGDARVDGYLIEMQKVGTTAWVKCNTTPSLICEYTLTSMPQGEEFKFRVMACNAGGSGEPAEVPGTVVVTEMLESPDFDLEPKYKDLYTVRQGGVVRLSVPIRGKPQPTCKWSKDLAAISANAMIVSTEDVSELVIKGAERSDSGVYGLQLQNRVGSTKVQIKVKVIGRPSAPEGPLVFEDIHANSVKVSWKVPMDDGGSAILGYILERREATRNAWYTVESRVNDTQVVVKGLKEGAEYHFKVTAENSFGVSSSLKSEQPVVPKTPLCSPEPPSTPPEIMDVTKSSVALAWSRPKDDGGSAITGYFVEYKMVSSDIWSRHETKITSTMFTLPGLTPDLEYQFRMFAVNSIGESEAGPVSDPVTCKDPFDKPSQPGEIDIVTVTNNMVTIRWRAPECDGGKMVLGYWVECRKSTESSWKKCNKQRLKENEFPIAGLAEATEYEFRVFAENETGMSRPRRTAACIKTKLSVESKPGLRKEMDEVTAKLGQPAVMKCQIIGRPVPDIKWYHAGKEIVESRKYQMSSDGRNHSLSIMTNQQEDEGEYTCKAINDAGEAETSGILVLEAAPSFHPDYPLKETYYTGLGTTLRIHAVYIGRPQPKIMWLHGAKTLENTENITIETTEHYTHLIIKNVQRRIHGGKYRIRLHNHFGRTDTAFNVEIYDKPDRPQGPIVLDALLKNSVIISWKPPTDDGGCLITNYIVEKQEDKEGGEWELVSSSINGTSCRVPNLVDRAGYFFRVYAQNRYGNSEALELTSPILIKSQLEKPSPPLCPVVSGITVDSCVVSWKPPNNDGGSKIKCYWLEVKHKDKKEWSEWSRVTTDEIKQTVFSVKRLTEGLEYVFRVKCENLGGQSDYSEETASVRPATAMEIRAPAFKEELRNMSVKHKSNATLVCKITGQPKPVIKWLRRGKEIHSDGKKIKIQEFKGGYHQLVISEVDDEDSTVYQIRATNQGGSICATVSLDVEIPAKIQLPKNLKDKEAIPALRGEVVNIKIPFVGKPDPVITWQKGQDLIDSNGHYQVIVTRSFTSLVFPSGVEKKDAGFYIVCAKNRFGIDQQTVELDVADVPDPPRGVKASDISRDSVRLSWVAPANDGGSRVISYIIEKCPTTAERWQRVAQSRDTHYTVINLFGGTSYQFRVIAENKFGQSAPSETSGPVMTKEDKSRVLLYDREVDDTGRVPRSKAQHSDSKNLHNKYAIAEELARGHFGIVHRCVDICSEKTYMAKFVKVRGADQALVKKEISVLNLAKHSSFLLLHESFESPEDLVMIYDFISGLDIFERLSTAEFELNEWEIVNYIRQICSALEFLHSQSYGHFDIRPENIVYTTRTSSNVKIIELGQCRHLTPGDQIKIQYTTAEYAAPEIHQSDMVSTVTDMWAVGVLAYVLLSGLNPFSAETNQQMIDNISNAAYSYEDESFKQVSVESLDFTDRLMTKERKHRMTAAEALEHPWLTRPTEEISRRAIHTSRHKRYYQMMVKKEWNAVVSAARVANGGSVRSQRGVLVAKVKIAPFENGPVGGLIRHAVANEGDSVKFVCNIENYDSSTEVTWYCGVRQLEASDKYDIAYEDGVAVITINKITRTDDGMYRCKIVNEYGEDSAYAELFVSSVRSWRHYFTSRVVKKTKRRVDTARMLQKPPEFTLPLVNRTAYIGEDLRFSVTITVHPDPRVTWHKSGQKLLPGFDDKKYTFISDKGLYQLIIHKLSEEDDAEYSVVARNRYGEDSCKARLTVVPRPKPADLTLRPMFKRLLANVECKEGQNIRFEIRVSGHPTLRWEKDGTPLAFGPSIEVVHEGLDYFILHVRDVLPEDSGLYRVTATNSAGSASCQATLKVERVTHVKKEIESSKKEKKREAGQEQLEKKLRLSQILADSVVTPLPPLAVQAVREAATMFKPAMTTKKGQKTEAEIQKELEERKKRADEKRLRMPYVVPAPRVINPAVLEEDVEIKHFKPLSDLKWYKKLRDQYEFPEPMEKIAQKRMKRIRLSRWEQFYEVPVRIKEQYKPKWRISSMTQDDLETVRPAKRRTVSPEIDTYYRIRRRSLGDLSDEELLLPVDEYLSMKRTEEERLRLEEEMELGYSASPPRFSPVPFELSAPRPLSPRVFSDDVEREDSHLYDSYKIPCKYEAGPTFVDLRQRHDKVTYKAPRQKTRVYEEREDLELLRPPTTVQRITSYKNELKRMEVEEKTRTVRKETSAGLVSESVESEYLTAFTSEYIPKPIKKLPMPEAATFSLSSAKAVKTEVSLPKIDFASRYAERKQALRTERRSAEPKLELLTQTPFSLDHTPRITIRMRSHRVSYGSNTSFTLNVQAKPEPKVTWFHNGKELEQSSKHLMTNISGVLTLQITNCATEDSGAYRVVCRNSKGETSDYATLDVAGAEYASISSLRKDEEPPSSYLPEMTRTEVYHVSSKTSVKESVSVKESTTLVASSTVGEKPGIPAKILNKPRSLTVNEGDFARFTCDVDGDPAPSITWLHEGAVMASSARHLIFSSQYHSDLEIAAVTSADEGGYMVIVENAAGKHEAHFTLTICKSDSAEQVGTPTRVMSPDTESPLSKSPDPRSPQRVTSPVSAKSKSAALKSPTPTEKTSTTSPVRSPKRVLSPDHGKRSSIQVRSEKEVRSSSSQLSTAEAQSLTLSANIPEASSVRWILNGQELSNSGQYRYGVSGPNQTLTIMSVSHHHQGKITCEAETEGGLVRCHFDTTVSTSPSAAPHFLTQPRSQNAFEGQNVKFTCEVSGEPYPDIEWLKDNMIISAASNIRISRSQNVHSLEICSATPGDSGKYTVKATNEFGQCCATSSLHVHSEYHLTFVQSPRTVTQEPMGMVVVHQTETIASGGSIHKKLSAPDVHMKVLSTHADGSAPSADAQYLIDKRSESSRSAMTSESMVSMTSSSQMKKISFHSHVEASSSLERLTSELRTGSPPKIEALSQTTSVEMGQTLTLSGTFSGDPAPSVQWIHAGQSLPNEDGRYHVENGPDGSVLMVSTVKEGDAGAYTLRLTNEFGSDTATVNVHIRSI</sequence>
<feature type="domain" description="Fibronectin type-III" evidence="14">
    <location>
        <begin position="3785"/>
        <end position="3881"/>
    </location>
</feature>
<dbReference type="Gene3D" id="3.30.200.20">
    <property type="entry name" value="Phosphorylase Kinase, domain 1"/>
    <property type="match status" value="1"/>
</dbReference>
<feature type="domain" description="Fibronectin type-III" evidence="14">
    <location>
        <begin position="3887"/>
        <end position="3981"/>
    </location>
</feature>
<dbReference type="InterPro" id="IPR013783">
    <property type="entry name" value="Ig-like_fold"/>
</dbReference>
<dbReference type="FunFam" id="2.60.40.10:FF:000034">
    <property type="entry name" value="Titin isoform A"/>
    <property type="match status" value="6"/>
</dbReference>
<feature type="region of interest" description="Disordered" evidence="11">
    <location>
        <begin position="4560"/>
        <end position="4598"/>
    </location>
</feature>
<dbReference type="GO" id="GO:0055003">
    <property type="term" value="P:cardiac myofibril assembly"/>
    <property type="evidence" value="ECO:0007669"/>
    <property type="project" value="UniProtKB-ARBA"/>
</dbReference>
<dbReference type="FunFam" id="2.60.40.10:FF:001399">
    <property type="entry name" value="Titin a"/>
    <property type="match status" value="1"/>
</dbReference>
<feature type="region of interest" description="Disordered" evidence="11">
    <location>
        <begin position="7130"/>
        <end position="7222"/>
    </location>
</feature>
<evidence type="ECO:0000259" key="13">
    <source>
        <dbReference type="PROSITE" id="PS50835"/>
    </source>
</evidence>
<comment type="caution">
    <text evidence="15">The sequence shown here is derived from an EMBL/GenBank/DDBJ whole genome shotgun (WGS) entry which is preliminary data.</text>
</comment>
<feature type="domain" description="Fibronectin type-III" evidence="14">
    <location>
        <begin position="4577"/>
        <end position="4673"/>
    </location>
</feature>
<feature type="domain" description="Fibronectin type-III" evidence="14">
    <location>
        <begin position="502"/>
        <end position="602"/>
    </location>
</feature>
<feature type="domain" description="Ig-like" evidence="13">
    <location>
        <begin position="6113"/>
        <end position="6203"/>
    </location>
</feature>
<feature type="domain" description="Fibronectin type-III" evidence="14">
    <location>
        <begin position="4974"/>
        <end position="5069"/>
    </location>
</feature>
<evidence type="ECO:0000256" key="2">
    <source>
        <dbReference type="ARBA" id="ARBA00006692"/>
    </source>
</evidence>
<dbReference type="SMART" id="SM00060">
    <property type="entry name" value="FN3"/>
    <property type="match status" value="39"/>
</dbReference>
<dbReference type="FunFam" id="2.60.40.10:FF:000031">
    <property type="entry name" value="Myosin-binding protein C, slow type"/>
    <property type="match status" value="4"/>
</dbReference>
<feature type="domain" description="Ig-like" evidence="13">
    <location>
        <begin position="6234"/>
        <end position="6325"/>
    </location>
</feature>
<gene>
    <name evidence="15" type="ORF">D4764_01G0000240</name>
</gene>
<dbReference type="FunFam" id="2.60.40.10:FF:001365">
    <property type="entry name" value="titin isoform X1"/>
    <property type="match status" value="1"/>
</dbReference>
<feature type="domain" description="Fibronectin type-III" evidence="14">
    <location>
        <begin position="3483"/>
        <end position="3582"/>
    </location>
</feature>
<dbReference type="Pfam" id="PF00041">
    <property type="entry name" value="fn3"/>
    <property type="match status" value="38"/>
</dbReference>
<dbReference type="InterPro" id="IPR036116">
    <property type="entry name" value="FN3_sf"/>
</dbReference>
<evidence type="ECO:0000256" key="11">
    <source>
        <dbReference type="SAM" id="MobiDB-lite"/>
    </source>
</evidence>
<dbReference type="FunFam" id="2.60.40.10:FF:000135">
    <property type="entry name" value="Titin a"/>
    <property type="match status" value="6"/>
</dbReference>
<dbReference type="PROSITE" id="PS50011">
    <property type="entry name" value="PROTEIN_KINASE_DOM"/>
    <property type="match status" value="1"/>
</dbReference>
<feature type="domain" description="Fibronectin type-III" evidence="14">
    <location>
        <begin position="3686"/>
        <end position="3779"/>
    </location>
</feature>